<dbReference type="SUPFAM" id="SSF90250">
    <property type="entry name" value="Troponin coil-coiled subunits"/>
    <property type="match status" value="1"/>
</dbReference>
<accession>A0A7J5Z0L2</accession>
<sequence>MCELKSLILQIAAVWIEEETKELIAAKEAYMSENAPHPDLGGDMAALQVRGILRVLCNTNTTLKY</sequence>
<organism evidence="1 2">
    <name type="scientific">Dissostichus mawsoni</name>
    <name type="common">Antarctic cod</name>
    <dbReference type="NCBI Taxonomy" id="36200"/>
    <lineage>
        <taxon>Eukaryota</taxon>
        <taxon>Metazoa</taxon>
        <taxon>Chordata</taxon>
        <taxon>Craniata</taxon>
        <taxon>Vertebrata</taxon>
        <taxon>Euteleostomi</taxon>
        <taxon>Actinopterygii</taxon>
        <taxon>Neopterygii</taxon>
        <taxon>Teleostei</taxon>
        <taxon>Neoteleostei</taxon>
        <taxon>Acanthomorphata</taxon>
        <taxon>Eupercaria</taxon>
        <taxon>Perciformes</taxon>
        <taxon>Notothenioidei</taxon>
        <taxon>Nototheniidae</taxon>
        <taxon>Dissostichus</taxon>
    </lineage>
</organism>
<gene>
    <name evidence="1" type="ORF">F7725_023397</name>
</gene>
<protein>
    <submittedName>
        <fullName evidence="1">Uncharacterized protein</fullName>
    </submittedName>
</protein>
<evidence type="ECO:0000313" key="1">
    <source>
        <dbReference type="EMBL" id="KAF3855342.1"/>
    </source>
</evidence>
<comment type="caution">
    <text evidence="1">The sequence shown here is derived from an EMBL/GenBank/DDBJ whole genome shotgun (WGS) entry which is preliminary data.</text>
</comment>
<dbReference type="Proteomes" id="UP000518266">
    <property type="component" value="Unassembled WGS sequence"/>
</dbReference>
<name>A0A7J5Z0L2_DISMA</name>
<dbReference type="AlphaFoldDB" id="A0A7J5Z0L2"/>
<dbReference type="OrthoDB" id="8955605at2759"/>
<dbReference type="EMBL" id="JAAKFY010000007">
    <property type="protein sequence ID" value="KAF3855342.1"/>
    <property type="molecule type" value="Genomic_DNA"/>
</dbReference>
<evidence type="ECO:0000313" key="2">
    <source>
        <dbReference type="Proteomes" id="UP000518266"/>
    </source>
</evidence>
<proteinExistence type="predicted"/>
<dbReference type="InterPro" id="IPR038077">
    <property type="entry name" value="Troponin_sf"/>
</dbReference>
<reference evidence="1 2" key="1">
    <citation type="submission" date="2020-03" db="EMBL/GenBank/DDBJ databases">
        <title>Dissostichus mawsoni Genome sequencing and assembly.</title>
        <authorList>
            <person name="Park H."/>
        </authorList>
    </citation>
    <scope>NUCLEOTIDE SEQUENCE [LARGE SCALE GENOMIC DNA]</scope>
    <source>
        <strain evidence="1">DM0001</strain>
        <tissue evidence="1">Muscle</tissue>
    </source>
</reference>
<keyword evidence="2" id="KW-1185">Reference proteome</keyword>